<dbReference type="Pfam" id="PF00240">
    <property type="entry name" value="ubiquitin"/>
    <property type="match status" value="1"/>
</dbReference>
<dbReference type="EMBL" id="CAJOBH010271075">
    <property type="protein sequence ID" value="CAF5164871.1"/>
    <property type="molecule type" value="Genomic_DNA"/>
</dbReference>
<dbReference type="CDD" id="cd17039">
    <property type="entry name" value="Ubl_ubiquitin_like"/>
    <property type="match status" value="1"/>
</dbReference>
<dbReference type="PROSITE" id="PS50053">
    <property type="entry name" value="UBIQUITIN_2"/>
    <property type="match status" value="1"/>
</dbReference>
<organism evidence="2 3">
    <name type="scientific">Rotaria magnacalcarata</name>
    <dbReference type="NCBI Taxonomy" id="392030"/>
    <lineage>
        <taxon>Eukaryota</taxon>
        <taxon>Metazoa</taxon>
        <taxon>Spiralia</taxon>
        <taxon>Gnathifera</taxon>
        <taxon>Rotifera</taxon>
        <taxon>Eurotatoria</taxon>
        <taxon>Bdelloidea</taxon>
        <taxon>Philodinida</taxon>
        <taxon>Philodinidae</taxon>
        <taxon>Rotaria</taxon>
    </lineage>
</organism>
<feature type="domain" description="Ubiquitin-like" evidence="1">
    <location>
        <begin position="52"/>
        <end position="120"/>
    </location>
</feature>
<dbReference type="InterPro" id="IPR019956">
    <property type="entry name" value="Ubiquitin_dom"/>
</dbReference>
<dbReference type="InterPro" id="IPR000626">
    <property type="entry name" value="Ubiquitin-like_dom"/>
</dbReference>
<dbReference type="InterPro" id="IPR029071">
    <property type="entry name" value="Ubiquitin-like_domsf"/>
</dbReference>
<dbReference type="SUPFAM" id="SSF54236">
    <property type="entry name" value="Ubiquitin-like"/>
    <property type="match status" value="1"/>
</dbReference>
<evidence type="ECO:0000259" key="1">
    <source>
        <dbReference type="PROSITE" id="PS50053"/>
    </source>
</evidence>
<reference evidence="2" key="1">
    <citation type="submission" date="2021-02" db="EMBL/GenBank/DDBJ databases">
        <authorList>
            <person name="Nowell W R."/>
        </authorList>
    </citation>
    <scope>NUCLEOTIDE SEQUENCE</scope>
</reference>
<dbReference type="PANTHER" id="PTHR10666">
    <property type="entry name" value="UBIQUITIN"/>
    <property type="match status" value="1"/>
</dbReference>
<dbReference type="Proteomes" id="UP000681967">
    <property type="component" value="Unassembled WGS sequence"/>
</dbReference>
<comment type="caution">
    <text evidence="2">The sequence shown here is derived from an EMBL/GenBank/DDBJ whole genome shotgun (WGS) entry which is preliminary data.</text>
</comment>
<protein>
    <recommendedName>
        <fullName evidence="1">Ubiquitin-like domain-containing protein</fullName>
    </recommendedName>
</protein>
<dbReference type="InterPro" id="IPR050158">
    <property type="entry name" value="Ubiquitin_ubiquitin-like"/>
</dbReference>
<proteinExistence type="predicted"/>
<feature type="non-terminal residue" evidence="2">
    <location>
        <position position="1"/>
    </location>
</feature>
<feature type="non-terminal residue" evidence="2">
    <location>
        <position position="120"/>
    </location>
</feature>
<dbReference type="Gene3D" id="3.10.20.90">
    <property type="entry name" value="Phosphatidylinositol 3-kinase Catalytic Subunit, Chain A, domain 1"/>
    <property type="match status" value="1"/>
</dbReference>
<dbReference type="AlphaFoldDB" id="A0A8S3GLS0"/>
<name>A0A8S3GLS0_9BILA</name>
<dbReference type="SMART" id="SM00213">
    <property type="entry name" value="UBQ"/>
    <property type="match status" value="1"/>
</dbReference>
<gene>
    <name evidence="2" type="ORF">BYL167_LOCUS75629</name>
</gene>
<accession>A0A8S3GLS0</accession>
<evidence type="ECO:0000313" key="3">
    <source>
        <dbReference type="Proteomes" id="UP000681967"/>
    </source>
</evidence>
<sequence length="120" mass="13594">QHGLSNEQCWSQSQLLNLNDTVLSRKLYEGNCGIMATVLDEKVDNQRFSSGYRLFVKPNTGTLFDISVYASMTIAIVKELIRDVEGTTPNEQRLVLNGRQLEDGRTLSDCNVRKHNIIHL</sequence>
<evidence type="ECO:0000313" key="2">
    <source>
        <dbReference type="EMBL" id="CAF5164871.1"/>
    </source>
</evidence>
<dbReference type="PRINTS" id="PR00348">
    <property type="entry name" value="UBIQUITIN"/>
</dbReference>